<dbReference type="PANTHER" id="PTHR34385:SF1">
    <property type="entry name" value="PEPTIDOGLYCAN L-ALANYL-D-GLUTAMATE ENDOPEPTIDASE CWLK"/>
    <property type="match status" value="1"/>
</dbReference>
<comment type="caution">
    <text evidence="3">The sequence shown here is derived from an EMBL/GenBank/DDBJ whole genome shotgun (WGS) entry which is preliminary data.</text>
</comment>
<protein>
    <submittedName>
        <fullName evidence="3">D-alanyl-D-alanine carboxypeptidase family protein</fullName>
    </submittedName>
</protein>
<evidence type="ECO:0000259" key="2">
    <source>
        <dbReference type="Pfam" id="PF02557"/>
    </source>
</evidence>
<dbReference type="Gene3D" id="3.30.1380.10">
    <property type="match status" value="1"/>
</dbReference>
<keyword evidence="3" id="KW-0121">Carboxypeptidase</keyword>
<dbReference type="Pfam" id="PF02557">
    <property type="entry name" value="VanY"/>
    <property type="match status" value="1"/>
</dbReference>
<keyword evidence="1" id="KW-1133">Transmembrane helix</keyword>
<gene>
    <name evidence="3" type="ORF">NC992_21200</name>
</gene>
<dbReference type="Proteomes" id="UP001482513">
    <property type="component" value="Unassembled WGS sequence"/>
</dbReference>
<keyword evidence="1" id="KW-0812">Transmembrane</keyword>
<dbReference type="EMBL" id="JAMPKX010000012">
    <property type="protein sequence ID" value="MEP0949412.1"/>
    <property type="molecule type" value="Genomic_DNA"/>
</dbReference>
<dbReference type="PANTHER" id="PTHR34385">
    <property type="entry name" value="D-ALANYL-D-ALANINE CARBOXYPEPTIDASE"/>
    <property type="match status" value="1"/>
</dbReference>
<feature type="transmembrane region" description="Helical" evidence="1">
    <location>
        <begin position="38"/>
        <end position="55"/>
    </location>
</feature>
<feature type="domain" description="D-alanyl-D-alanine carboxypeptidase-like core" evidence="2">
    <location>
        <begin position="130"/>
        <end position="260"/>
    </location>
</feature>
<dbReference type="SUPFAM" id="SSF55166">
    <property type="entry name" value="Hedgehog/DD-peptidase"/>
    <property type="match status" value="1"/>
</dbReference>
<dbReference type="InterPro" id="IPR003709">
    <property type="entry name" value="VanY-like_core_dom"/>
</dbReference>
<keyword evidence="1" id="KW-0472">Membrane</keyword>
<reference evidence="3 4" key="1">
    <citation type="submission" date="2022-04" db="EMBL/GenBank/DDBJ databases">
        <title>Positive selection, recombination, and allopatry shape intraspecific diversity of widespread and dominant cyanobacteria.</title>
        <authorList>
            <person name="Wei J."/>
            <person name="Shu W."/>
            <person name="Hu C."/>
        </authorList>
    </citation>
    <scope>NUCLEOTIDE SEQUENCE [LARGE SCALE GENOMIC DNA]</scope>
    <source>
        <strain evidence="3 4">DQ-A4</strain>
    </source>
</reference>
<evidence type="ECO:0000313" key="4">
    <source>
        <dbReference type="Proteomes" id="UP001482513"/>
    </source>
</evidence>
<dbReference type="InterPro" id="IPR058193">
    <property type="entry name" value="VanY/YodJ_core_dom"/>
</dbReference>
<dbReference type="InterPro" id="IPR052179">
    <property type="entry name" value="DD-CPase-like"/>
</dbReference>
<evidence type="ECO:0000313" key="3">
    <source>
        <dbReference type="EMBL" id="MEP0949412.1"/>
    </source>
</evidence>
<accession>A0ABV0KBY8</accession>
<keyword evidence="3" id="KW-0378">Hydrolase</keyword>
<proteinExistence type="predicted"/>
<keyword evidence="3" id="KW-0645">Protease</keyword>
<dbReference type="CDD" id="cd14852">
    <property type="entry name" value="LD-carboxypeptidase"/>
    <property type="match status" value="1"/>
</dbReference>
<dbReference type="GO" id="GO:0004180">
    <property type="term" value="F:carboxypeptidase activity"/>
    <property type="evidence" value="ECO:0007669"/>
    <property type="project" value="UniProtKB-KW"/>
</dbReference>
<name>A0ABV0KBY8_9CYAN</name>
<sequence>MPMPPIDDIPQAARDVPLYSTGEDQPAWLRRTRSLRRFLGLAVLALAAGGLVAWYQTNGFSAVEFAQPFETMVNRSAVETDAGTGDAAPATSDRDVATQLAPSSRTLLNHRAYNEAPAEELVTLNANAAIRLRAAAASQYEEMAQAASRAGVRLVPLSGFRSQEEQETIFFSLKADRAQDAETRAEVSAPPGYSEHHTGYAVDIGDGNQSGTNLNTDFVDTRAYQWMEANAVRYGYELSFPPDNFQGVAFEPWHWRFVGDRTSLETFYSK</sequence>
<organism evidence="3 4">
    <name type="scientific">Leptolyngbya subtilissima DQ-A4</name>
    <dbReference type="NCBI Taxonomy" id="2933933"/>
    <lineage>
        <taxon>Bacteria</taxon>
        <taxon>Bacillati</taxon>
        <taxon>Cyanobacteriota</taxon>
        <taxon>Cyanophyceae</taxon>
        <taxon>Leptolyngbyales</taxon>
        <taxon>Leptolyngbyaceae</taxon>
        <taxon>Leptolyngbya group</taxon>
        <taxon>Leptolyngbya</taxon>
    </lineage>
</organism>
<dbReference type="InterPro" id="IPR009045">
    <property type="entry name" value="Zn_M74/Hedgehog-like"/>
</dbReference>
<keyword evidence="4" id="KW-1185">Reference proteome</keyword>
<evidence type="ECO:0000256" key="1">
    <source>
        <dbReference type="SAM" id="Phobius"/>
    </source>
</evidence>